<sequence>MTRTVKNTNTLSEQIHVEPYSLSVYSDSYPEDFLYRRERLPSIVVDPTEVSELESGELRWPPRCCMGGEQEDEEDSSGVQTEGDGEQQEDTGMEEG</sequence>
<accession>A0A673B342</accession>
<feature type="domain" description="LBH" evidence="2">
    <location>
        <begin position="11"/>
        <end position="76"/>
    </location>
</feature>
<reference evidence="3" key="1">
    <citation type="submission" date="2019-06" db="EMBL/GenBank/DDBJ databases">
        <authorList>
            <consortium name="Wellcome Sanger Institute Data Sharing"/>
        </authorList>
    </citation>
    <scope>NUCLEOTIDE SEQUENCE [LARGE SCALE GENOMIC DNA]</scope>
</reference>
<reference evidence="3" key="2">
    <citation type="submission" date="2025-08" db="UniProtKB">
        <authorList>
            <consortium name="Ensembl"/>
        </authorList>
    </citation>
    <scope>IDENTIFICATION</scope>
</reference>
<dbReference type="InterPro" id="IPR038990">
    <property type="entry name" value="LBH_dom"/>
</dbReference>
<feature type="region of interest" description="Disordered" evidence="1">
    <location>
        <begin position="49"/>
        <end position="96"/>
    </location>
</feature>
<evidence type="ECO:0000313" key="4">
    <source>
        <dbReference type="Proteomes" id="UP000472271"/>
    </source>
</evidence>
<proteinExistence type="predicted"/>
<dbReference type="Ensembl" id="ENSSORT00005037186.1">
    <property type="protein sequence ID" value="ENSSORP00005036225.1"/>
    <property type="gene ID" value="ENSSORG00005017091.1"/>
</dbReference>
<organism evidence="3 4">
    <name type="scientific">Sphaeramia orbicularis</name>
    <name type="common">orbiculate cardinalfish</name>
    <dbReference type="NCBI Taxonomy" id="375764"/>
    <lineage>
        <taxon>Eukaryota</taxon>
        <taxon>Metazoa</taxon>
        <taxon>Chordata</taxon>
        <taxon>Craniata</taxon>
        <taxon>Vertebrata</taxon>
        <taxon>Euteleostomi</taxon>
        <taxon>Actinopterygii</taxon>
        <taxon>Neopterygii</taxon>
        <taxon>Teleostei</taxon>
        <taxon>Neoteleostei</taxon>
        <taxon>Acanthomorphata</taxon>
        <taxon>Gobiaria</taxon>
        <taxon>Kurtiformes</taxon>
        <taxon>Apogonoidei</taxon>
        <taxon>Apogonidae</taxon>
        <taxon>Apogoninae</taxon>
        <taxon>Sphaeramia</taxon>
    </lineage>
</organism>
<reference evidence="3" key="3">
    <citation type="submission" date="2025-09" db="UniProtKB">
        <authorList>
            <consortium name="Ensembl"/>
        </authorList>
    </citation>
    <scope>IDENTIFICATION</scope>
</reference>
<dbReference type="Proteomes" id="UP000472271">
    <property type="component" value="Chromosome 14"/>
</dbReference>
<name>A0A673B342_9TELE</name>
<dbReference type="InParanoid" id="A0A673B342"/>
<dbReference type="Pfam" id="PF15317">
    <property type="entry name" value="Lbh"/>
    <property type="match status" value="1"/>
</dbReference>
<protein>
    <recommendedName>
        <fullName evidence="2">LBH domain-containing protein</fullName>
    </recommendedName>
</protein>
<dbReference type="AlphaFoldDB" id="A0A673B342"/>
<evidence type="ECO:0000313" key="3">
    <source>
        <dbReference type="Ensembl" id="ENSSORP00005036225.1"/>
    </source>
</evidence>
<evidence type="ECO:0000256" key="1">
    <source>
        <dbReference type="SAM" id="MobiDB-lite"/>
    </source>
</evidence>
<dbReference type="PANTHER" id="PTHR14987">
    <property type="entry name" value="PROTEIN LBH-RELATED"/>
    <property type="match status" value="1"/>
</dbReference>
<evidence type="ECO:0000259" key="2">
    <source>
        <dbReference type="Pfam" id="PF15317"/>
    </source>
</evidence>
<keyword evidence="4" id="KW-1185">Reference proteome</keyword>
<feature type="compositionally biased region" description="Acidic residues" evidence="1">
    <location>
        <begin position="83"/>
        <end position="96"/>
    </location>
</feature>
<dbReference type="InterPro" id="IPR042945">
    <property type="entry name" value="LBH_dom_prot"/>
</dbReference>